<keyword evidence="11" id="KW-1185">Reference proteome</keyword>
<evidence type="ECO:0000256" key="1">
    <source>
        <dbReference type="ARBA" id="ARBA00004323"/>
    </source>
</evidence>
<gene>
    <name evidence="10" type="ORF">CTEN210_08382</name>
</gene>
<evidence type="ECO:0000313" key="11">
    <source>
        <dbReference type="Proteomes" id="UP001054902"/>
    </source>
</evidence>
<dbReference type="Pfam" id="PF03567">
    <property type="entry name" value="Sulfotransfer_2"/>
    <property type="match status" value="1"/>
</dbReference>
<feature type="signal peptide" evidence="9">
    <location>
        <begin position="1"/>
        <end position="26"/>
    </location>
</feature>
<dbReference type="GO" id="GO:0008146">
    <property type="term" value="F:sulfotransferase activity"/>
    <property type="evidence" value="ECO:0007669"/>
    <property type="project" value="InterPro"/>
</dbReference>
<evidence type="ECO:0000256" key="5">
    <source>
        <dbReference type="ARBA" id="ARBA00022989"/>
    </source>
</evidence>
<keyword evidence="3" id="KW-0808">Transferase</keyword>
<evidence type="ECO:0000256" key="9">
    <source>
        <dbReference type="SAM" id="SignalP"/>
    </source>
</evidence>
<name>A0AAD3CVH4_9STRA</name>
<keyword evidence="9" id="KW-0732">Signal</keyword>
<evidence type="ECO:0000256" key="7">
    <source>
        <dbReference type="ARBA" id="ARBA00023136"/>
    </source>
</evidence>
<comment type="caution">
    <text evidence="10">The sequence shown here is derived from an EMBL/GenBank/DDBJ whole genome shotgun (WGS) entry which is preliminary data.</text>
</comment>
<dbReference type="PANTHER" id="PTHR12137:SF54">
    <property type="entry name" value="CARBOHYDRATE SULFOTRANSFERASE"/>
    <property type="match status" value="1"/>
</dbReference>
<dbReference type="InterPro" id="IPR005331">
    <property type="entry name" value="Sulfotransferase"/>
</dbReference>
<proteinExistence type="inferred from homology"/>
<organism evidence="10 11">
    <name type="scientific">Chaetoceros tenuissimus</name>
    <dbReference type="NCBI Taxonomy" id="426638"/>
    <lineage>
        <taxon>Eukaryota</taxon>
        <taxon>Sar</taxon>
        <taxon>Stramenopiles</taxon>
        <taxon>Ochrophyta</taxon>
        <taxon>Bacillariophyta</taxon>
        <taxon>Coscinodiscophyceae</taxon>
        <taxon>Chaetocerotophycidae</taxon>
        <taxon>Chaetocerotales</taxon>
        <taxon>Chaetocerotaceae</taxon>
        <taxon>Chaetoceros</taxon>
    </lineage>
</organism>
<keyword evidence="5" id="KW-1133">Transmembrane helix</keyword>
<dbReference type="GO" id="GO:0016051">
    <property type="term" value="P:carbohydrate biosynthetic process"/>
    <property type="evidence" value="ECO:0007669"/>
    <property type="project" value="InterPro"/>
</dbReference>
<comment type="subcellular location">
    <subcellularLocation>
        <location evidence="1">Golgi apparatus membrane</location>
        <topology evidence="1">Single-pass type II membrane protein</topology>
    </subcellularLocation>
</comment>
<keyword evidence="8" id="KW-0325">Glycoprotein</keyword>
<evidence type="ECO:0000256" key="8">
    <source>
        <dbReference type="ARBA" id="ARBA00023180"/>
    </source>
</evidence>
<dbReference type="EMBL" id="BLLK01000045">
    <property type="protein sequence ID" value="GFH51906.1"/>
    <property type="molecule type" value="Genomic_DNA"/>
</dbReference>
<comment type="similarity">
    <text evidence="2">Belongs to the sulfotransferase 2 family.</text>
</comment>
<sequence>MTRHYLSIILACCMLLMHNITPLVTSVRNQWCSSNASISHNIDSSLQPSPSRKETRNVQLLRSDSILRDWWEKPVVVEEYSLIFFPIPKVACTEFKLLFHRMMGLQYSLPSMGNVHRIQNPSINKLKTLDEYPIWKAEEMLNNPNYKKAVFVREPKERILSAFLNKFVMDRFYFRTMCCSQLIRKEDQNHCDDMMYEKNFSYFLESTQWCFDSHWEPQYFMIDAKWWSRIDFVGHMHNIFNDSRTLLKSLVSKKDGLTAWDKVGKDGWDHNQAFMESNSAGHATNTTAKMVQYYTRELELFVEEKYAVEWQHEELGLEKIRLFK</sequence>
<feature type="chain" id="PRO_5042200190" description="Sulfotransferase domain-containing protein" evidence="9">
    <location>
        <begin position="27"/>
        <end position="324"/>
    </location>
</feature>
<accession>A0AAD3CVH4</accession>
<evidence type="ECO:0008006" key="12">
    <source>
        <dbReference type="Google" id="ProtNLM"/>
    </source>
</evidence>
<evidence type="ECO:0000256" key="3">
    <source>
        <dbReference type="ARBA" id="ARBA00022679"/>
    </source>
</evidence>
<evidence type="ECO:0000256" key="6">
    <source>
        <dbReference type="ARBA" id="ARBA00023034"/>
    </source>
</evidence>
<dbReference type="Proteomes" id="UP001054902">
    <property type="component" value="Unassembled WGS sequence"/>
</dbReference>
<keyword evidence="4" id="KW-0812">Transmembrane</keyword>
<reference evidence="10 11" key="1">
    <citation type="journal article" date="2021" name="Sci. Rep.">
        <title>The genome of the diatom Chaetoceros tenuissimus carries an ancient integrated fragment of an extant virus.</title>
        <authorList>
            <person name="Hongo Y."/>
            <person name="Kimura K."/>
            <person name="Takaki Y."/>
            <person name="Yoshida Y."/>
            <person name="Baba S."/>
            <person name="Kobayashi G."/>
            <person name="Nagasaki K."/>
            <person name="Hano T."/>
            <person name="Tomaru Y."/>
        </authorList>
    </citation>
    <scope>NUCLEOTIDE SEQUENCE [LARGE SCALE GENOMIC DNA]</scope>
    <source>
        <strain evidence="10 11">NIES-3715</strain>
    </source>
</reference>
<evidence type="ECO:0000313" key="10">
    <source>
        <dbReference type="EMBL" id="GFH51906.1"/>
    </source>
</evidence>
<evidence type="ECO:0000256" key="2">
    <source>
        <dbReference type="ARBA" id="ARBA00006339"/>
    </source>
</evidence>
<keyword evidence="7" id="KW-0472">Membrane</keyword>
<dbReference type="GO" id="GO:0000139">
    <property type="term" value="C:Golgi membrane"/>
    <property type="evidence" value="ECO:0007669"/>
    <property type="project" value="UniProtKB-SubCell"/>
</dbReference>
<dbReference type="PANTHER" id="PTHR12137">
    <property type="entry name" value="CARBOHYDRATE SULFOTRANSFERASE"/>
    <property type="match status" value="1"/>
</dbReference>
<keyword evidence="6" id="KW-0333">Golgi apparatus</keyword>
<dbReference type="AlphaFoldDB" id="A0AAD3CVH4"/>
<evidence type="ECO:0000256" key="4">
    <source>
        <dbReference type="ARBA" id="ARBA00022692"/>
    </source>
</evidence>
<protein>
    <recommendedName>
        <fullName evidence="12">Sulfotransferase domain-containing protein</fullName>
    </recommendedName>
</protein>
<dbReference type="InterPro" id="IPR018011">
    <property type="entry name" value="Carb_sulfotrans_8-10"/>
</dbReference>